<dbReference type="Proteomes" id="UP000580474">
    <property type="component" value="Unassembled WGS sequence"/>
</dbReference>
<reference evidence="1 2" key="1">
    <citation type="submission" date="2020-08" db="EMBL/GenBank/DDBJ databases">
        <title>Sequencing the genomes of 1000 actinobacteria strains.</title>
        <authorList>
            <person name="Klenk H.-P."/>
        </authorList>
    </citation>
    <scope>NUCLEOTIDE SEQUENCE [LARGE SCALE GENOMIC DNA]</scope>
    <source>
        <strain evidence="1 2">DSM 45582</strain>
    </source>
</reference>
<sequence length="259" mass="27402">MTGGRGMAPEDFLGAVSGPAPQRGVGVVAPFDLAMDRELWRWAPENVTLYVTRTAFVPVPMTVEMASLISDEAAVHSATRDLLSPEPEVVAYACASGSFVDGAAGERNLTTVMREAGAPAAVTTSGALVEALGVLGVRRVAIATPYVENVTERLVGFLGEHDVEVVTSVGLGLLGRIWKVDYRQVVDIVRSADRPDAEAMFISCTNLPTYDIIGPLEQELGKPVLTANQVTMWAALRTMGLPAVAPQQRLVGAFDVPAA</sequence>
<dbReference type="GO" id="GO:0050076">
    <property type="term" value="F:maleate isomerase activity"/>
    <property type="evidence" value="ECO:0007669"/>
    <property type="project" value="UniProtKB-EC"/>
</dbReference>
<gene>
    <name evidence="1" type="ORF">BJ969_002764</name>
</gene>
<comment type="caution">
    <text evidence="1">The sequence shown here is derived from an EMBL/GenBank/DDBJ whole genome shotgun (WGS) entry which is preliminary data.</text>
</comment>
<dbReference type="PANTHER" id="PTHR40267:SF1">
    <property type="entry name" value="BLR3294 PROTEIN"/>
    <property type="match status" value="1"/>
</dbReference>
<evidence type="ECO:0000313" key="1">
    <source>
        <dbReference type="EMBL" id="MBB5069676.1"/>
    </source>
</evidence>
<keyword evidence="2" id="KW-1185">Reference proteome</keyword>
<keyword evidence="1" id="KW-0413">Isomerase</keyword>
<dbReference type="PIRSF" id="PIRSF015736">
    <property type="entry name" value="MI"/>
    <property type="match status" value="1"/>
</dbReference>
<dbReference type="PANTHER" id="PTHR40267">
    <property type="entry name" value="BLR3294 PROTEIN"/>
    <property type="match status" value="1"/>
</dbReference>
<dbReference type="AlphaFoldDB" id="A0A840NBL7"/>
<evidence type="ECO:0000313" key="2">
    <source>
        <dbReference type="Proteomes" id="UP000580474"/>
    </source>
</evidence>
<dbReference type="EMBL" id="JACHIV010000001">
    <property type="protein sequence ID" value="MBB5069676.1"/>
    <property type="molecule type" value="Genomic_DNA"/>
</dbReference>
<dbReference type="EC" id="5.2.1.1" evidence="1"/>
<dbReference type="Pfam" id="PF17645">
    <property type="entry name" value="Amdase"/>
    <property type="match status" value="1"/>
</dbReference>
<name>A0A840NBL7_9PSEU</name>
<protein>
    <submittedName>
        <fullName evidence="1">Maleate isomerase</fullName>
        <ecNumber evidence="1">5.2.1.1</ecNumber>
    </submittedName>
</protein>
<dbReference type="Gene3D" id="3.40.50.12500">
    <property type="match status" value="1"/>
</dbReference>
<accession>A0A840NBL7</accession>
<proteinExistence type="predicted"/>
<organism evidence="1 2">
    <name type="scientific">Saccharopolyspora gloriosae</name>
    <dbReference type="NCBI Taxonomy" id="455344"/>
    <lineage>
        <taxon>Bacteria</taxon>
        <taxon>Bacillati</taxon>
        <taxon>Actinomycetota</taxon>
        <taxon>Actinomycetes</taxon>
        <taxon>Pseudonocardiales</taxon>
        <taxon>Pseudonocardiaceae</taxon>
        <taxon>Saccharopolyspora</taxon>
    </lineage>
</organism>
<dbReference type="InterPro" id="IPR026286">
    <property type="entry name" value="MaiA/AMDase"/>
</dbReference>
<dbReference type="InterPro" id="IPR053714">
    <property type="entry name" value="Iso_Racemase_Enz_sf"/>
</dbReference>